<dbReference type="SMART" id="SM00421">
    <property type="entry name" value="HTH_LUXR"/>
    <property type="match status" value="1"/>
</dbReference>
<feature type="domain" description="HTH luxR-type" evidence="6">
    <location>
        <begin position="170"/>
        <end position="235"/>
    </location>
</feature>
<dbReference type="Proteomes" id="UP001499863">
    <property type="component" value="Unassembled WGS sequence"/>
</dbReference>
<keyword evidence="1 5" id="KW-0597">Phosphoprotein</keyword>
<gene>
    <name evidence="8" type="ORF">GCM10009639_37570</name>
</gene>
<name>A0ABN1Y5R1_9ACTN</name>
<dbReference type="PANTHER" id="PTHR43214">
    <property type="entry name" value="TWO-COMPONENT RESPONSE REGULATOR"/>
    <property type="match status" value="1"/>
</dbReference>
<sequence>MTAAQGPAAQGPAERDRTAGRVRVVVADDDALLRAGVSLVLETDDRIEVVGQAADGLAAVARCRELLPDVVLMDVRMPGVDGVEATRRITAAGLPTRVLMLTTFHHDDYVWGALRAGAAGFLLKRASAERLIDAVHTLAGGESVLDPAVTRDLVAQVVGRGGERPPPPPQDGRLAQLTAREREVLRLAAEGRSNREIAALLVLAESTVKTHMKRILAKIDARDRAQAVAISYRGGLMPPRDPLGGY</sequence>
<dbReference type="InterPro" id="IPR058245">
    <property type="entry name" value="NreC/VraR/RcsB-like_REC"/>
</dbReference>
<evidence type="ECO:0000259" key="7">
    <source>
        <dbReference type="PROSITE" id="PS50110"/>
    </source>
</evidence>
<comment type="caution">
    <text evidence="8">The sequence shown here is derived from an EMBL/GenBank/DDBJ whole genome shotgun (WGS) entry which is preliminary data.</text>
</comment>
<evidence type="ECO:0000256" key="3">
    <source>
        <dbReference type="ARBA" id="ARBA00023125"/>
    </source>
</evidence>
<dbReference type="EMBL" id="BAAAKJ010000206">
    <property type="protein sequence ID" value="GAA1398742.1"/>
    <property type="molecule type" value="Genomic_DNA"/>
</dbReference>
<dbReference type="Pfam" id="PF00196">
    <property type="entry name" value="GerE"/>
    <property type="match status" value="1"/>
</dbReference>
<evidence type="ECO:0000259" key="6">
    <source>
        <dbReference type="PROSITE" id="PS50043"/>
    </source>
</evidence>
<dbReference type="Pfam" id="PF00072">
    <property type="entry name" value="Response_reg"/>
    <property type="match status" value="1"/>
</dbReference>
<feature type="modified residue" description="4-aspartylphosphate" evidence="5">
    <location>
        <position position="74"/>
    </location>
</feature>
<keyword evidence="3" id="KW-0238">DNA-binding</keyword>
<reference evidence="8 9" key="1">
    <citation type="journal article" date="2019" name="Int. J. Syst. Evol. Microbiol.">
        <title>The Global Catalogue of Microorganisms (GCM) 10K type strain sequencing project: providing services to taxonomists for standard genome sequencing and annotation.</title>
        <authorList>
            <consortium name="The Broad Institute Genomics Platform"/>
            <consortium name="The Broad Institute Genome Sequencing Center for Infectious Disease"/>
            <person name="Wu L."/>
            <person name="Ma J."/>
        </authorList>
    </citation>
    <scope>NUCLEOTIDE SEQUENCE [LARGE SCALE GENOMIC DNA]</scope>
    <source>
        <strain evidence="8 9">JCM 12393</strain>
    </source>
</reference>
<dbReference type="CDD" id="cd17535">
    <property type="entry name" value="REC_NarL-like"/>
    <property type="match status" value="1"/>
</dbReference>
<dbReference type="InterPro" id="IPR039420">
    <property type="entry name" value="WalR-like"/>
</dbReference>
<dbReference type="InterPro" id="IPR001789">
    <property type="entry name" value="Sig_transdc_resp-reg_receiver"/>
</dbReference>
<accession>A0ABN1Y5R1</accession>
<dbReference type="Gene3D" id="3.40.50.2300">
    <property type="match status" value="1"/>
</dbReference>
<keyword evidence="4" id="KW-0804">Transcription</keyword>
<dbReference type="PRINTS" id="PR00038">
    <property type="entry name" value="HTHLUXR"/>
</dbReference>
<dbReference type="SUPFAM" id="SSF52172">
    <property type="entry name" value="CheY-like"/>
    <property type="match status" value="1"/>
</dbReference>
<dbReference type="SUPFAM" id="SSF46894">
    <property type="entry name" value="C-terminal effector domain of the bipartite response regulators"/>
    <property type="match status" value="1"/>
</dbReference>
<dbReference type="SMART" id="SM00448">
    <property type="entry name" value="REC"/>
    <property type="match status" value="1"/>
</dbReference>
<feature type="domain" description="Response regulatory" evidence="7">
    <location>
        <begin position="23"/>
        <end position="139"/>
    </location>
</feature>
<proteinExistence type="predicted"/>
<evidence type="ECO:0000313" key="9">
    <source>
        <dbReference type="Proteomes" id="UP001499863"/>
    </source>
</evidence>
<keyword evidence="9" id="KW-1185">Reference proteome</keyword>
<dbReference type="InterPro" id="IPR016032">
    <property type="entry name" value="Sig_transdc_resp-reg_C-effctor"/>
</dbReference>
<dbReference type="InterPro" id="IPR011006">
    <property type="entry name" value="CheY-like_superfamily"/>
</dbReference>
<dbReference type="InterPro" id="IPR000792">
    <property type="entry name" value="Tscrpt_reg_LuxR_C"/>
</dbReference>
<protein>
    <submittedName>
        <fullName evidence="8">Response regulator transcription factor</fullName>
    </submittedName>
</protein>
<evidence type="ECO:0000256" key="2">
    <source>
        <dbReference type="ARBA" id="ARBA00023015"/>
    </source>
</evidence>
<dbReference type="PROSITE" id="PS50110">
    <property type="entry name" value="RESPONSE_REGULATORY"/>
    <property type="match status" value="1"/>
</dbReference>
<dbReference type="PROSITE" id="PS50043">
    <property type="entry name" value="HTH_LUXR_2"/>
    <property type="match status" value="1"/>
</dbReference>
<dbReference type="CDD" id="cd06170">
    <property type="entry name" value="LuxR_C_like"/>
    <property type="match status" value="1"/>
</dbReference>
<evidence type="ECO:0000256" key="5">
    <source>
        <dbReference type="PROSITE-ProRule" id="PRU00169"/>
    </source>
</evidence>
<evidence type="ECO:0000256" key="4">
    <source>
        <dbReference type="ARBA" id="ARBA00023163"/>
    </source>
</evidence>
<evidence type="ECO:0000313" key="8">
    <source>
        <dbReference type="EMBL" id="GAA1398742.1"/>
    </source>
</evidence>
<evidence type="ECO:0000256" key="1">
    <source>
        <dbReference type="ARBA" id="ARBA00022553"/>
    </source>
</evidence>
<keyword evidence="2" id="KW-0805">Transcription regulation</keyword>
<dbReference type="PANTHER" id="PTHR43214:SF24">
    <property type="entry name" value="TRANSCRIPTIONAL REGULATORY PROTEIN NARL-RELATED"/>
    <property type="match status" value="1"/>
</dbReference>
<dbReference type="PROSITE" id="PS00622">
    <property type="entry name" value="HTH_LUXR_1"/>
    <property type="match status" value="1"/>
</dbReference>
<organism evidence="8 9">
    <name type="scientific">Kitasatospora putterlickiae</name>
    <dbReference type="NCBI Taxonomy" id="221725"/>
    <lineage>
        <taxon>Bacteria</taxon>
        <taxon>Bacillati</taxon>
        <taxon>Actinomycetota</taxon>
        <taxon>Actinomycetes</taxon>
        <taxon>Kitasatosporales</taxon>
        <taxon>Streptomycetaceae</taxon>
        <taxon>Kitasatospora</taxon>
    </lineage>
</organism>